<gene>
    <name evidence="1" type="ORF">M9H77_01207</name>
</gene>
<comment type="caution">
    <text evidence="1">The sequence shown here is derived from an EMBL/GenBank/DDBJ whole genome shotgun (WGS) entry which is preliminary data.</text>
</comment>
<sequence>MPRGVGRPSNAVRAPVAQNNKTQVKAKVYTLDGQPLDDEAKVNFLGHVVTREGIIVDPTKVEAVTRMPPKIPTEVRSFLGLAGCYRQFIKDFAKIAVEFKWSEKCEKSFQELKHNCHRHQC</sequence>
<reference evidence="2" key="1">
    <citation type="journal article" date="2023" name="Nat. Plants">
        <title>Single-cell RNA sequencing provides a high-resolution roadmap for understanding the multicellular compartmentation of specialized metabolism.</title>
        <authorList>
            <person name="Sun S."/>
            <person name="Shen X."/>
            <person name="Li Y."/>
            <person name="Li Y."/>
            <person name="Wang S."/>
            <person name="Li R."/>
            <person name="Zhang H."/>
            <person name="Shen G."/>
            <person name="Guo B."/>
            <person name="Wei J."/>
            <person name="Xu J."/>
            <person name="St-Pierre B."/>
            <person name="Chen S."/>
            <person name="Sun C."/>
        </authorList>
    </citation>
    <scope>NUCLEOTIDE SEQUENCE [LARGE SCALE GENOMIC DNA]</scope>
</reference>
<protein>
    <submittedName>
        <fullName evidence="1">Uncharacterized protein</fullName>
    </submittedName>
</protein>
<evidence type="ECO:0000313" key="1">
    <source>
        <dbReference type="EMBL" id="KAI5679980.1"/>
    </source>
</evidence>
<organism evidence="1 2">
    <name type="scientific">Catharanthus roseus</name>
    <name type="common">Madagascar periwinkle</name>
    <name type="synonym">Vinca rosea</name>
    <dbReference type="NCBI Taxonomy" id="4058"/>
    <lineage>
        <taxon>Eukaryota</taxon>
        <taxon>Viridiplantae</taxon>
        <taxon>Streptophyta</taxon>
        <taxon>Embryophyta</taxon>
        <taxon>Tracheophyta</taxon>
        <taxon>Spermatophyta</taxon>
        <taxon>Magnoliopsida</taxon>
        <taxon>eudicotyledons</taxon>
        <taxon>Gunneridae</taxon>
        <taxon>Pentapetalae</taxon>
        <taxon>asterids</taxon>
        <taxon>lamiids</taxon>
        <taxon>Gentianales</taxon>
        <taxon>Apocynaceae</taxon>
        <taxon>Rauvolfioideae</taxon>
        <taxon>Vinceae</taxon>
        <taxon>Catharanthinae</taxon>
        <taxon>Catharanthus</taxon>
    </lineage>
</organism>
<evidence type="ECO:0000313" key="2">
    <source>
        <dbReference type="Proteomes" id="UP001060085"/>
    </source>
</evidence>
<keyword evidence="2" id="KW-1185">Reference proteome</keyword>
<accession>A0ACC0C509</accession>
<dbReference type="EMBL" id="CM044701">
    <property type="protein sequence ID" value="KAI5679980.1"/>
    <property type="molecule type" value="Genomic_DNA"/>
</dbReference>
<dbReference type="Proteomes" id="UP001060085">
    <property type="component" value="Linkage Group LG01"/>
</dbReference>
<proteinExistence type="predicted"/>
<name>A0ACC0C509_CATRO</name>